<gene>
    <name evidence="1" type="ORF">SNEC2469_LOCUS10795</name>
</gene>
<keyword evidence="2" id="KW-1185">Reference proteome</keyword>
<organism evidence="1 2">
    <name type="scientific">Symbiodinium necroappetens</name>
    <dbReference type="NCBI Taxonomy" id="1628268"/>
    <lineage>
        <taxon>Eukaryota</taxon>
        <taxon>Sar</taxon>
        <taxon>Alveolata</taxon>
        <taxon>Dinophyceae</taxon>
        <taxon>Suessiales</taxon>
        <taxon>Symbiodiniaceae</taxon>
        <taxon>Symbiodinium</taxon>
    </lineage>
</organism>
<feature type="non-terminal residue" evidence="1">
    <location>
        <position position="1"/>
    </location>
</feature>
<comment type="caution">
    <text evidence="1">The sequence shown here is derived from an EMBL/GenBank/DDBJ whole genome shotgun (WGS) entry which is preliminary data.</text>
</comment>
<dbReference type="Gene3D" id="3.20.20.100">
    <property type="entry name" value="NADP-dependent oxidoreductase domain"/>
    <property type="match status" value="1"/>
</dbReference>
<dbReference type="SUPFAM" id="SSF51430">
    <property type="entry name" value="NAD(P)-linked oxidoreductase"/>
    <property type="match status" value="1"/>
</dbReference>
<protein>
    <submittedName>
        <fullName evidence="1">Uncharacterized protein</fullName>
    </submittedName>
</protein>
<proteinExistence type="predicted"/>
<accession>A0A812QN97</accession>
<evidence type="ECO:0000313" key="2">
    <source>
        <dbReference type="Proteomes" id="UP000601435"/>
    </source>
</evidence>
<evidence type="ECO:0000313" key="1">
    <source>
        <dbReference type="EMBL" id="CAE7395571.1"/>
    </source>
</evidence>
<dbReference type="AlphaFoldDB" id="A0A812QN97"/>
<sequence>MIELQSSVVDDVIAAALEIAQHYASQGVEGVKRGHALILGDPTAVLRCGHIRGHSDFRPEEGINILRAEGADIVRQHMNMDGMTLISTDGLVYANHVYANQLPHHGFGGSRTAASLWFSTEVPGSVVFMISQDSSGSVQKFVAGDHAFIAAGATGAAMLRQPGHGRWGALGTAATVAASVVASVATTHGLSIVGGGRPAASATPVVGARALRMLDSSRPNLMPGWYTVISSIGLNCRDSRGQKTGSVAMGYTFQVLELRRGSELGSGISAFGPDRIRGRAGVERPEWLALTDNDGSMNVEMLAAGQTKSLAVSNFSPDQLDCLLSNSSATPPMVNQLPFSISYAEPNILEENSKRG</sequence>
<name>A0A812QN97_9DINO</name>
<reference evidence="1" key="1">
    <citation type="submission" date="2021-02" db="EMBL/GenBank/DDBJ databases">
        <authorList>
            <person name="Dougan E. K."/>
            <person name="Rhodes N."/>
            <person name="Thang M."/>
            <person name="Chan C."/>
        </authorList>
    </citation>
    <scope>NUCLEOTIDE SEQUENCE</scope>
</reference>
<dbReference type="InterPro" id="IPR036812">
    <property type="entry name" value="NAD(P)_OxRdtase_dom_sf"/>
</dbReference>
<dbReference type="Proteomes" id="UP000601435">
    <property type="component" value="Unassembled WGS sequence"/>
</dbReference>
<dbReference type="OrthoDB" id="414717at2759"/>
<dbReference type="EMBL" id="CAJNJA010017154">
    <property type="protein sequence ID" value="CAE7395571.1"/>
    <property type="molecule type" value="Genomic_DNA"/>
</dbReference>